<proteinExistence type="predicted"/>
<dbReference type="RefSeq" id="XP_040763417.1">
    <property type="nucleotide sequence ID" value="XM_040912654.1"/>
</dbReference>
<evidence type="ECO:0000313" key="2">
    <source>
        <dbReference type="EMBL" id="KZT05677.1"/>
    </source>
</evidence>
<name>A0A165DUY2_9APHY</name>
<feature type="compositionally biased region" description="Low complexity" evidence="1">
    <location>
        <begin position="311"/>
        <end position="344"/>
    </location>
</feature>
<dbReference type="STRING" id="1314785.A0A165DUY2"/>
<dbReference type="Proteomes" id="UP000076871">
    <property type="component" value="Unassembled WGS sequence"/>
</dbReference>
<feature type="region of interest" description="Disordered" evidence="1">
    <location>
        <begin position="257"/>
        <end position="287"/>
    </location>
</feature>
<evidence type="ECO:0000313" key="3">
    <source>
        <dbReference type="Proteomes" id="UP000076871"/>
    </source>
</evidence>
<feature type="region of interest" description="Disordered" evidence="1">
    <location>
        <begin position="303"/>
        <end position="346"/>
    </location>
</feature>
<keyword evidence="3" id="KW-1185">Reference proteome</keyword>
<sequence>MHARHHPITTACERANACKTRRWISGDAGGGQSLGLRERHTGRALASLTTTACKHAVSFVRRYHIPRTQRDDSIAYGWPRYHRRQCSIMNARTNGFSGESPSLSLASFINTACLHAVSFVRHYHIPRTERDSSTAYGHGIIAVNVASRTRARLQGPPTVSSGAAAGGRGGDLMERERFISVLPASRSTAPVLCDLEALARTHAMHRAHASRITHFFLPYTTTSHPLARSSPLQHTNRPRSLPTLSAAYAVTRSSRLLSTQTHARDGDPAMATPQEDDGLSGESGTGAPAHRAWYPAIRIHPRQANAQTDGLRSSPRLTLRRSPVSSRTTATLPPLATPSAVPPSSQTPIVPDFSNAWDIAYAKAEAFVAGLTLEQKVNVSMGVYREQGLCVGNIGQPSLCPALPTSPATSPLFPLTCLSTTPVPCAPTCVSPFVHASKLSLDRVRPFTHTRRLAGQPSAVPALATISGDPSGMHAPVPGTELQLGGCILGDRQRTLRVVLARRYLLRAPFHPSLCVPVISGQVARECMRLQTAIDYGWREAC</sequence>
<gene>
    <name evidence="2" type="ORF">LAESUDRAFT_759921</name>
</gene>
<dbReference type="EMBL" id="KV427628">
    <property type="protein sequence ID" value="KZT05677.1"/>
    <property type="molecule type" value="Genomic_DNA"/>
</dbReference>
<dbReference type="AlphaFoldDB" id="A0A165DUY2"/>
<dbReference type="GeneID" id="63829682"/>
<organism evidence="2 3">
    <name type="scientific">Laetiporus sulphureus 93-53</name>
    <dbReference type="NCBI Taxonomy" id="1314785"/>
    <lineage>
        <taxon>Eukaryota</taxon>
        <taxon>Fungi</taxon>
        <taxon>Dikarya</taxon>
        <taxon>Basidiomycota</taxon>
        <taxon>Agaricomycotina</taxon>
        <taxon>Agaricomycetes</taxon>
        <taxon>Polyporales</taxon>
        <taxon>Laetiporus</taxon>
    </lineage>
</organism>
<accession>A0A165DUY2</accession>
<reference evidence="2 3" key="1">
    <citation type="journal article" date="2016" name="Mol. Biol. Evol.">
        <title>Comparative Genomics of Early-Diverging Mushroom-Forming Fungi Provides Insights into the Origins of Lignocellulose Decay Capabilities.</title>
        <authorList>
            <person name="Nagy L.G."/>
            <person name="Riley R."/>
            <person name="Tritt A."/>
            <person name="Adam C."/>
            <person name="Daum C."/>
            <person name="Floudas D."/>
            <person name="Sun H."/>
            <person name="Yadav J.S."/>
            <person name="Pangilinan J."/>
            <person name="Larsson K.H."/>
            <person name="Matsuura K."/>
            <person name="Barry K."/>
            <person name="Labutti K."/>
            <person name="Kuo R."/>
            <person name="Ohm R.A."/>
            <person name="Bhattacharya S.S."/>
            <person name="Shirouzu T."/>
            <person name="Yoshinaga Y."/>
            <person name="Martin F.M."/>
            <person name="Grigoriev I.V."/>
            <person name="Hibbett D.S."/>
        </authorList>
    </citation>
    <scope>NUCLEOTIDE SEQUENCE [LARGE SCALE GENOMIC DNA]</scope>
    <source>
        <strain evidence="2 3">93-53</strain>
    </source>
</reference>
<protein>
    <submittedName>
        <fullName evidence="2">Glycoside hydrolase family 3 protein</fullName>
    </submittedName>
</protein>
<dbReference type="GO" id="GO:0016787">
    <property type="term" value="F:hydrolase activity"/>
    <property type="evidence" value="ECO:0007669"/>
    <property type="project" value="UniProtKB-KW"/>
</dbReference>
<dbReference type="InParanoid" id="A0A165DUY2"/>
<keyword evidence="2" id="KW-0378">Hydrolase</keyword>
<evidence type="ECO:0000256" key="1">
    <source>
        <dbReference type="SAM" id="MobiDB-lite"/>
    </source>
</evidence>